<dbReference type="CDD" id="cd01739">
    <property type="entry name" value="LSm11_M"/>
    <property type="match status" value="1"/>
</dbReference>
<dbReference type="OMA" id="RSMMGGM"/>
<keyword evidence="4" id="KW-1185">Reference proteome</keyword>
<reference evidence="4" key="1">
    <citation type="journal article" date="2006" name="Science">
        <title>Ancient noncoding elements conserved in the human genome.</title>
        <authorList>
            <person name="Venkatesh B."/>
            <person name="Kirkness E.F."/>
            <person name="Loh Y.H."/>
            <person name="Halpern A.L."/>
            <person name="Lee A.P."/>
            <person name="Johnson J."/>
            <person name="Dandona N."/>
            <person name="Viswanathan L.D."/>
            <person name="Tay A."/>
            <person name="Venter J.C."/>
            <person name="Strausberg R.L."/>
            <person name="Brenner S."/>
        </authorList>
    </citation>
    <scope>NUCLEOTIDE SEQUENCE [LARGE SCALE GENOMIC DNA]</scope>
</reference>
<dbReference type="InterPro" id="IPR034109">
    <property type="entry name" value="Lsm11_M"/>
</dbReference>
<organism evidence="3 4">
    <name type="scientific">Callorhinchus milii</name>
    <name type="common">Ghost shark</name>
    <dbReference type="NCBI Taxonomy" id="7868"/>
    <lineage>
        <taxon>Eukaryota</taxon>
        <taxon>Metazoa</taxon>
        <taxon>Chordata</taxon>
        <taxon>Craniata</taxon>
        <taxon>Vertebrata</taxon>
        <taxon>Chondrichthyes</taxon>
        <taxon>Holocephali</taxon>
        <taxon>Chimaeriformes</taxon>
        <taxon>Callorhinchidae</taxon>
        <taxon>Callorhinchus</taxon>
    </lineage>
</organism>
<feature type="region of interest" description="Disordered" evidence="1">
    <location>
        <begin position="160"/>
        <end position="180"/>
    </location>
</feature>
<dbReference type="PROSITE" id="PS52002">
    <property type="entry name" value="SM"/>
    <property type="match status" value="1"/>
</dbReference>
<dbReference type="Ensembl" id="ENSCMIT00000048969.1">
    <property type="protein sequence ID" value="ENSCMIP00000048295.1"/>
    <property type="gene ID" value="ENSCMIG00000019746.1"/>
</dbReference>
<reference evidence="3" key="5">
    <citation type="submission" date="2025-09" db="UniProtKB">
        <authorList>
            <consortium name="Ensembl"/>
        </authorList>
    </citation>
    <scope>IDENTIFICATION</scope>
</reference>
<dbReference type="InParanoid" id="A0A4W3KJG7"/>
<protein>
    <recommendedName>
        <fullName evidence="2">Sm domain-containing protein</fullName>
    </recommendedName>
</protein>
<evidence type="ECO:0000259" key="2">
    <source>
        <dbReference type="PROSITE" id="PS52002"/>
    </source>
</evidence>
<dbReference type="STRING" id="7868.ENSCMIP00000048295"/>
<dbReference type="AlphaFoldDB" id="A0A4W3KJG7"/>
<reference evidence="4" key="3">
    <citation type="journal article" date="2014" name="Nature">
        <title>Elephant shark genome provides unique insights into gnathostome evolution.</title>
        <authorList>
            <consortium name="International Elephant Shark Genome Sequencing Consortium"/>
            <person name="Venkatesh B."/>
            <person name="Lee A.P."/>
            <person name="Ravi V."/>
            <person name="Maurya A.K."/>
            <person name="Lian M.M."/>
            <person name="Swann J.B."/>
            <person name="Ohta Y."/>
            <person name="Flajnik M.F."/>
            <person name="Sutoh Y."/>
            <person name="Kasahara M."/>
            <person name="Hoon S."/>
            <person name="Gangu V."/>
            <person name="Roy S.W."/>
            <person name="Irimia M."/>
            <person name="Korzh V."/>
            <person name="Kondrychyn I."/>
            <person name="Lim Z.W."/>
            <person name="Tay B.H."/>
            <person name="Tohari S."/>
            <person name="Kong K.W."/>
            <person name="Ho S."/>
            <person name="Lorente-Galdos B."/>
            <person name="Quilez J."/>
            <person name="Marques-Bonet T."/>
            <person name="Raney B.J."/>
            <person name="Ingham P.W."/>
            <person name="Tay A."/>
            <person name="Hillier L.W."/>
            <person name="Minx P."/>
            <person name="Boehm T."/>
            <person name="Wilson R.K."/>
            <person name="Brenner S."/>
            <person name="Warren W.C."/>
        </authorList>
    </citation>
    <scope>NUCLEOTIDE SEQUENCE [LARGE SCALE GENOMIC DNA]</scope>
</reference>
<evidence type="ECO:0000313" key="4">
    <source>
        <dbReference type="Proteomes" id="UP000314986"/>
    </source>
</evidence>
<feature type="domain" description="Sm" evidence="2">
    <location>
        <begin position="13"/>
        <end position="88"/>
    </location>
</feature>
<evidence type="ECO:0000256" key="1">
    <source>
        <dbReference type="SAM" id="MobiDB-lite"/>
    </source>
</evidence>
<dbReference type="PANTHER" id="PTHR21415:SF1">
    <property type="entry name" value="U7 SNRNA-ASSOCIATED SM-LIKE PROTEIN LSM11"/>
    <property type="match status" value="1"/>
</dbReference>
<dbReference type="SUPFAM" id="SSF50182">
    <property type="entry name" value="Sm-like ribonucleoproteins"/>
    <property type="match status" value="1"/>
</dbReference>
<sequence length="208" mass="23471">MILTLFLTVHEGSPLGELHRCVRDRIKINVHIRTFKGLRGVCSGFLVAFDKFWNIALVDVDETFRKPILGKAFYNEPALTVTRLFEKLKIQQKLEDQEKSMKPSDSSPKNLEVFPSAHRAESASLNTLVQAAPTEVNPDSLNSSVLNKVSGSDLSKRRSEKVALTCTGAKQKRNRSSKPKVDYQKVSQRHVNQLFIRGENILLINLLE</sequence>
<dbReference type="Proteomes" id="UP000314986">
    <property type="component" value="Unassembled WGS sequence"/>
</dbReference>
<evidence type="ECO:0000313" key="3">
    <source>
        <dbReference type="Ensembl" id="ENSCMIP00000048295.1"/>
    </source>
</evidence>
<name>A0A4W3KJG7_CALMI</name>
<dbReference type="GO" id="GO:0071209">
    <property type="term" value="F:U7 snRNA binding"/>
    <property type="evidence" value="ECO:0007669"/>
    <property type="project" value="InterPro"/>
</dbReference>
<dbReference type="GO" id="GO:0005683">
    <property type="term" value="C:U7 snRNP"/>
    <property type="evidence" value="ECO:0007669"/>
    <property type="project" value="TreeGrafter"/>
</dbReference>
<reference evidence="3" key="4">
    <citation type="submission" date="2025-08" db="UniProtKB">
        <authorList>
            <consortium name="Ensembl"/>
        </authorList>
    </citation>
    <scope>IDENTIFICATION</scope>
</reference>
<dbReference type="Gene3D" id="2.30.30.100">
    <property type="match status" value="1"/>
</dbReference>
<dbReference type="InterPro" id="IPR047575">
    <property type="entry name" value="Sm"/>
</dbReference>
<dbReference type="GeneTree" id="ENSGT00390000012944"/>
<accession>A0A4W3KJG7</accession>
<proteinExistence type="predicted"/>
<dbReference type="GO" id="GO:0006398">
    <property type="term" value="P:mRNA 3'-end processing by stem-loop binding and cleavage"/>
    <property type="evidence" value="ECO:0007669"/>
    <property type="project" value="TreeGrafter"/>
</dbReference>
<dbReference type="InterPro" id="IPR039267">
    <property type="entry name" value="Lsm11"/>
</dbReference>
<dbReference type="InterPro" id="IPR010920">
    <property type="entry name" value="LSM_dom_sf"/>
</dbReference>
<reference evidence="4" key="2">
    <citation type="journal article" date="2007" name="PLoS Biol.">
        <title>Survey sequencing and comparative analysis of the elephant shark (Callorhinchus milii) genome.</title>
        <authorList>
            <person name="Venkatesh B."/>
            <person name="Kirkness E.F."/>
            <person name="Loh Y.H."/>
            <person name="Halpern A.L."/>
            <person name="Lee A.P."/>
            <person name="Johnson J."/>
            <person name="Dandona N."/>
            <person name="Viswanathan L.D."/>
            <person name="Tay A."/>
            <person name="Venter J.C."/>
            <person name="Strausberg R.L."/>
            <person name="Brenner S."/>
        </authorList>
    </citation>
    <scope>NUCLEOTIDE SEQUENCE [LARGE SCALE GENOMIC DNA]</scope>
</reference>
<dbReference type="PANTHER" id="PTHR21415">
    <property type="entry name" value="U7 SNRNA-ASSOCIATED SM-LIKE PROTEIN LSM11"/>
    <property type="match status" value="1"/>
</dbReference>